<dbReference type="EMBL" id="LDWR01000029">
    <property type="protein sequence ID" value="KML55637.1"/>
    <property type="molecule type" value="Genomic_DNA"/>
</dbReference>
<feature type="transmembrane region" description="Helical" evidence="6">
    <location>
        <begin position="68"/>
        <end position="91"/>
    </location>
</feature>
<dbReference type="PANTHER" id="PTHR30086:SF20">
    <property type="entry name" value="ARGININE EXPORTER PROTEIN ARGO-RELATED"/>
    <property type="match status" value="1"/>
</dbReference>
<dbReference type="RefSeq" id="WP_048247185.1">
    <property type="nucleotide sequence ID" value="NZ_LDWR01000029.1"/>
</dbReference>
<keyword evidence="5 6" id="KW-0472">Membrane</keyword>
<evidence type="ECO:0000313" key="8">
    <source>
        <dbReference type="Proteomes" id="UP000036338"/>
    </source>
</evidence>
<keyword evidence="4 6" id="KW-1133">Transmembrane helix</keyword>
<comment type="subcellular location">
    <subcellularLocation>
        <location evidence="1">Cell membrane</location>
        <topology evidence="1">Multi-pass membrane protein</topology>
    </subcellularLocation>
</comment>
<feature type="transmembrane region" description="Helical" evidence="6">
    <location>
        <begin position="144"/>
        <end position="168"/>
    </location>
</feature>
<evidence type="ECO:0000256" key="4">
    <source>
        <dbReference type="ARBA" id="ARBA00022989"/>
    </source>
</evidence>
<evidence type="ECO:0000256" key="1">
    <source>
        <dbReference type="ARBA" id="ARBA00004651"/>
    </source>
</evidence>
<keyword evidence="3 6" id="KW-0812">Transmembrane</keyword>
<dbReference type="InterPro" id="IPR001123">
    <property type="entry name" value="LeuE-type"/>
</dbReference>
<feature type="transmembrane region" description="Helical" evidence="6">
    <location>
        <begin position="41"/>
        <end position="61"/>
    </location>
</feature>
<dbReference type="GO" id="GO:0015171">
    <property type="term" value="F:amino acid transmembrane transporter activity"/>
    <property type="evidence" value="ECO:0007669"/>
    <property type="project" value="TreeGrafter"/>
</dbReference>
<dbReference type="GO" id="GO:0005886">
    <property type="term" value="C:plasma membrane"/>
    <property type="evidence" value="ECO:0007669"/>
    <property type="project" value="UniProtKB-SubCell"/>
</dbReference>
<evidence type="ECO:0000313" key="7">
    <source>
        <dbReference type="EMBL" id="KML55637.1"/>
    </source>
</evidence>
<dbReference type="PATRIC" id="fig|292.27.peg.3499"/>
<reference evidence="7 8" key="1">
    <citation type="submission" date="2015-05" db="EMBL/GenBank/DDBJ databases">
        <title>Draft genome of Burkholderia cepacia LK29.</title>
        <authorList>
            <person name="Chan X.Y."/>
        </authorList>
    </citation>
    <scope>NUCLEOTIDE SEQUENCE [LARGE SCALE GENOMIC DNA]</scope>
    <source>
        <strain evidence="7 8">LK29</strain>
    </source>
</reference>
<organism evidence="7 8">
    <name type="scientific">Burkholderia cepacia</name>
    <name type="common">Pseudomonas cepacia</name>
    <dbReference type="NCBI Taxonomy" id="292"/>
    <lineage>
        <taxon>Bacteria</taxon>
        <taxon>Pseudomonadati</taxon>
        <taxon>Pseudomonadota</taxon>
        <taxon>Betaproteobacteria</taxon>
        <taxon>Burkholderiales</taxon>
        <taxon>Burkholderiaceae</taxon>
        <taxon>Burkholderia</taxon>
        <taxon>Burkholderia cepacia complex</taxon>
    </lineage>
</organism>
<dbReference type="Pfam" id="PF01810">
    <property type="entry name" value="LysE"/>
    <property type="match status" value="1"/>
</dbReference>
<dbReference type="Proteomes" id="UP000036338">
    <property type="component" value="Unassembled WGS sequence"/>
</dbReference>
<keyword evidence="2" id="KW-1003">Cell membrane</keyword>
<evidence type="ECO:0000256" key="5">
    <source>
        <dbReference type="ARBA" id="ARBA00023136"/>
    </source>
</evidence>
<protein>
    <submittedName>
        <fullName evidence="7">Lysine transporter LysE</fullName>
    </submittedName>
</protein>
<name>A0A0J5WXY1_BURCE</name>
<gene>
    <name evidence="7" type="ORF">VL15_17530</name>
</gene>
<comment type="caution">
    <text evidence="7">The sequence shown here is derived from an EMBL/GenBank/DDBJ whole genome shotgun (WGS) entry which is preliminary data.</text>
</comment>
<accession>A0A0J5WXY1</accession>
<sequence>MTLSALAVFAFALLVTSGTPGPSVAALVSRVLTNGVRDVLPFLAAMWLGEALWLTLAVAGLSAFARTFAAGLIVLKLLGVAYLLFLAWKMWTAPTDTRADDLPRGQSPWRMFVAGMLVTLGNPKIMVFYLALLPTIVDLTHVGVTAWAELVGTMLAILIATDCVWSLLASRARAFLTSARAKRIANRTSAAAMAGAAVAIATR</sequence>
<dbReference type="AlphaFoldDB" id="A0A0J5WXY1"/>
<evidence type="ECO:0000256" key="6">
    <source>
        <dbReference type="SAM" id="Phobius"/>
    </source>
</evidence>
<proteinExistence type="predicted"/>
<feature type="transmembrane region" description="Helical" evidence="6">
    <location>
        <begin position="111"/>
        <end position="132"/>
    </location>
</feature>
<dbReference type="PANTHER" id="PTHR30086">
    <property type="entry name" value="ARGININE EXPORTER PROTEIN ARGO"/>
    <property type="match status" value="1"/>
</dbReference>
<evidence type="ECO:0000256" key="2">
    <source>
        <dbReference type="ARBA" id="ARBA00022475"/>
    </source>
</evidence>
<evidence type="ECO:0000256" key="3">
    <source>
        <dbReference type="ARBA" id="ARBA00022692"/>
    </source>
</evidence>